<dbReference type="InterPro" id="IPR011009">
    <property type="entry name" value="Kinase-like_dom_sf"/>
</dbReference>
<comment type="similarity">
    <text evidence="5">Belongs to the protein kinase superfamily. Ser/Thr protein kinase family. GCN2 subfamily.</text>
</comment>
<feature type="signal peptide" evidence="6">
    <location>
        <begin position="1"/>
        <end position="26"/>
    </location>
</feature>
<evidence type="ECO:0000256" key="2">
    <source>
        <dbReference type="ARBA" id="ARBA00022741"/>
    </source>
</evidence>
<feature type="chain" id="PRO_5040741776" evidence="6">
    <location>
        <begin position="27"/>
        <end position="420"/>
    </location>
</feature>
<feature type="domain" description="Protein kinase" evidence="7">
    <location>
        <begin position="114"/>
        <end position="417"/>
    </location>
</feature>
<dbReference type="GO" id="GO:0005737">
    <property type="term" value="C:cytoplasm"/>
    <property type="evidence" value="ECO:0007669"/>
    <property type="project" value="TreeGrafter"/>
</dbReference>
<keyword evidence="3 8" id="KW-0418">Kinase</keyword>
<dbReference type="Proteomes" id="UP001146351">
    <property type="component" value="Unassembled WGS sequence"/>
</dbReference>
<dbReference type="AlphaFoldDB" id="A0A9W9IAD4"/>
<dbReference type="EMBL" id="JAPQKO010000003">
    <property type="protein sequence ID" value="KAJ5172063.1"/>
    <property type="molecule type" value="Genomic_DNA"/>
</dbReference>
<dbReference type="OrthoDB" id="4215001at2759"/>
<name>A0A9W9IAD4_9EURO</name>
<dbReference type="SMART" id="SM00220">
    <property type="entry name" value="S_TKc"/>
    <property type="match status" value="1"/>
</dbReference>
<keyword evidence="2" id="KW-0547">Nucleotide-binding</keyword>
<dbReference type="InterPro" id="IPR050339">
    <property type="entry name" value="CC_SR_Kinase"/>
</dbReference>
<dbReference type="InterPro" id="IPR000719">
    <property type="entry name" value="Prot_kinase_dom"/>
</dbReference>
<dbReference type="PROSITE" id="PS00108">
    <property type="entry name" value="PROTEIN_KINASE_ST"/>
    <property type="match status" value="1"/>
</dbReference>
<protein>
    <submittedName>
        <fullName evidence="8">Protein kinase</fullName>
    </submittedName>
</protein>
<proteinExistence type="inferred from homology"/>
<keyword evidence="6" id="KW-0732">Signal</keyword>
<dbReference type="GO" id="GO:0005524">
    <property type="term" value="F:ATP binding"/>
    <property type="evidence" value="ECO:0007669"/>
    <property type="project" value="UniProtKB-KW"/>
</dbReference>
<dbReference type="PROSITE" id="PS50011">
    <property type="entry name" value="PROTEIN_KINASE_DOM"/>
    <property type="match status" value="1"/>
</dbReference>
<accession>A0A9W9IAD4</accession>
<evidence type="ECO:0000256" key="1">
    <source>
        <dbReference type="ARBA" id="ARBA00022679"/>
    </source>
</evidence>
<dbReference type="GO" id="GO:0004672">
    <property type="term" value="F:protein kinase activity"/>
    <property type="evidence" value="ECO:0007669"/>
    <property type="project" value="InterPro"/>
</dbReference>
<evidence type="ECO:0000256" key="4">
    <source>
        <dbReference type="ARBA" id="ARBA00022840"/>
    </source>
</evidence>
<reference evidence="8" key="1">
    <citation type="submission" date="2022-11" db="EMBL/GenBank/DDBJ databases">
        <authorList>
            <person name="Petersen C."/>
        </authorList>
    </citation>
    <scope>NUCLEOTIDE SEQUENCE</scope>
    <source>
        <strain evidence="8">IBT 21917</strain>
    </source>
</reference>
<keyword evidence="4" id="KW-0067">ATP-binding</keyword>
<evidence type="ECO:0000313" key="8">
    <source>
        <dbReference type="EMBL" id="KAJ5172063.1"/>
    </source>
</evidence>
<evidence type="ECO:0000256" key="5">
    <source>
        <dbReference type="ARBA" id="ARBA00037982"/>
    </source>
</evidence>
<dbReference type="InterPro" id="IPR008271">
    <property type="entry name" value="Ser/Thr_kinase_AS"/>
</dbReference>
<evidence type="ECO:0000259" key="7">
    <source>
        <dbReference type="PROSITE" id="PS50011"/>
    </source>
</evidence>
<dbReference type="Gene3D" id="1.10.510.10">
    <property type="entry name" value="Transferase(Phosphotransferase) domain 1"/>
    <property type="match status" value="1"/>
</dbReference>
<organism evidence="8 9">
    <name type="scientific">Penicillium capsulatum</name>
    <dbReference type="NCBI Taxonomy" id="69766"/>
    <lineage>
        <taxon>Eukaryota</taxon>
        <taxon>Fungi</taxon>
        <taxon>Dikarya</taxon>
        <taxon>Ascomycota</taxon>
        <taxon>Pezizomycotina</taxon>
        <taxon>Eurotiomycetes</taxon>
        <taxon>Eurotiomycetidae</taxon>
        <taxon>Eurotiales</taxon>
        <taxon>Aspergillaceae</taxon>
        <taxon>Penicillium</taxon>
    </lineage>
</organism>
<dbReference type="SUPFAM" id="SSF56112">
    <property type="entry name" value="Protein kinase-like (PK-like)"/>
    <property type="match status" value="1"/>
</dbReference>
<comment type="caution">
    <text evidence="8">The sequence shown here is derived from an EMBL/GenBank/DDBJ whole genome shotgun (WGS) entry which is preliminary data.</text>
</comment>
<gene>
    <name evidence="8" type="ORF">N7492_004656</name>
</gene>
<reference evidence="8" key="2">
    <citation type="journal article" date="2023" name="IMA Fungus">
        <title>Comparative genomic study of the Penicillium genus elucidates a diverse pangenome and 15 lateral gene transfer events.</title>
        <authorList>
            <person name="Petersen C."/>
            <person name="Sorensen T."/>
            <person name="Nielsen M.R."/>
            <person name="Sondergaard T.E."/>
            <person name="Sorensen J.L."/>
            <person name="Fitzpatrick D.A."/>
            <person name="Frisvad J.C."/>
            <person name="Nielsen K.L."/>
        </authorList>
    </citation>
    <scope>NUCLEOTIDE SEQUENCE</scope>
    <source>
        <strain evidence="8">IBT 21917</strain>
    </source>
</reference>
<dbReference type="Pfam" id="PF00069">
    <property type="entry name" value="Pkinase"/>
    <property type="match status" value="1"/>
</dbReference>
<keyword evidence="9" id="KW-1185">Reference proteome</keyword>
<dbReference type="GO" id="GO:0005634">
    <property type="term" value="C:nucleus"/>
    <property type="evidence" value="ECO:0007669"/>
    <property type="project" value="TreeGrafter"/>
</dbReference>
<evidence type="ECO:0000256" key="6">
    <source>
        <dbReference type="SAM" id="SignalP"/>
    </source>
</evidence>
<evidence type="ECO:0000256" key="3">
    <source>
        <dbReference type="ARBA" id="ARBA00022777"/>
    </source>
</evidence>
<evidence type="ECO:0000313" key="9">
    <source>
        <dbReference type="Proteomes" id="UP001146351"/>
    </source>
</evidence>
<keyword evidence="1" id="KW-0808">Transferase</keyword>
<dbReference type="PANTHER" id="PTHR11042">
    <property type="entry name" value="EUKARYOTIC TRANSLATION INITIATION FACTOR 2-ALPHA KINASE EIF2-ALPHA KINASE -RELATED"/>
    <property type="match status" value="1"/>
</dbReference>
<sequence>MRLPGLGFDLPVIVACWLRFTHLAWAWPVEAISNPFDPQHDGSYHLSLERGLVRRADDDNRTYTPGLDDWKVYINFKNLKKEAPSIAAIPTAVVNAVPKATLDVSDPDSQVYTWEQQQEQHSVTLLDVQYKNKQTTIHSGMMDCDPVAIKEVKTTMVIRGGKFMDEMISSPYVMQHFGLFRGNASSIVNGRRPFRAFQVMPQMEGDLETWMKESDQNIWQKYHKPLLRETLQGVADMHAKGIAHRDLKPSNIFIKTVNGEPHAVVGDLDTATKKVKSPEKPIGTLAFQPTEYIMGWECPSLKWDTFSAAMLVIEVLFERFVNPQDKPGNMPTIGQRFVIWKAIVGLKNPRKGIAGVGKKTSAERVQQEVLQNKRFAKFVPGMTEGLARVLSKALCQEAERYPTVKEFMDELLPHLPFQVS</sequence>